<comment type="caution">
    <text evidence="3">The sequence shown here is derived from an EMBL/GenBank/DDBJ whole genome shotgun (WGS) entry which is preliminary data.</text>
</comment>
<evidence type="ECO:0000313" key="3">
    <source>
        <dbReference type="EMBL" id="KAL3772825.1"/>
    </source>
</evidence>
<feature type="region of interest" description="Disordered" evidence="2">
    <location>
        <begin position="377"/>
        <end position="397"/>
    </location>
</feature>
<gene>
    <name evidence="3" type="ORF">ACHAWO_006908</name>
</gene>
<dbReference type="SMART" id="SM00248">
    <property type="entry name" value="ANK"/>
    <property type="match status" value="6"/>
</dbReference>
<dbReference type="Pfam" id="PF12796">
    <property type="entry name" value="Ank_2"/>
    <property type="match status" value="2"/>
</dbReference>
<evidence type="ECO:0000256" key="2">
    <source>
        <dbReference type="SAM" id="MobiDB-lite"/>
    </source>
</evidence>
<name>A0ABD3N9Y8_9STRA</name>
<accession>A0ABD3N9Y8</accession>
<dbReference type="InterPro" id="IPR036770">
    <property type="entry name" value="Ankyrin_rpt-contain_sf"/>
</dbReference>
<dbReference type="SUPFAM" id="SSF48403">
    <property type="entry name" value="Ankyrin repeat"/>
    <property type="match status" value="1"/>
</dbReference>
<evidence type="ECO:0000256" key="1">
    <source>
        <dbReference type="PROSITE-ProRule" id="PRU00023"/>
    </source>
</evidence>
<feature type="compositionally biased region" description="Basic residues" evidence="2">
    <location>
        <begin position="383"/>
        <end position="397"/>
    </location>
</feature>
<feature type="repeat" description="ANK" evidence="1">
    <location>
        <begin position="48"/>
        <end position="80"/>
    </location>
</feature>
<dbReference type="Gene3D" id="1.25.40.20">
    <property type="entry name" value="Ankyrin repeat-containing domain"/>
    <property type="match status" value="2"/>
</dbReference>
<dbReference type="PROSITE" id="PS50088">
    <property type="entry name" value="ANK_REPEAT"/>
    <property type="match status" value="2"/>
</dbReference>
<dbReference type="PROSITE" id="PS50297">
    <property type="entry name" value="ANK_REP_REGION"/>
    <property type="match status" value="1"/>
</dbReference>
<dbReference type="PANTHER" id="PTHR24121">
    <property type="entry name" value="NO MECHANORECEPTOR POTENTIAL C, ISOFORM D-RELATED"/>
    <property type="match status" value="1"/>
</dbReference>
<dbReference type="Proteomes" id="UP001530400">
    <property type="component" value="Unassembled WGS sequence"/>
</dbReference>
<dbReference type="EMBL" id="JALLPJ020001259">
    <property type="protein sequence ID" value="KAL3772825.1"/>
    <property type="molecule type" value="Genomic_DNA"/>
</dbReference>
<feature type="repeat" description="ANK" evidence="1">
    <location>
        <begin position="263"/>
        <end position="289"/>
    </location>
</feature>
<organism evidence="3 4">
    <name type="scientific">Cyclotella atomus</name>
    <dbReference type="NCBI Taxonomy" id="382360"/>
    <lineage>
        <taxon>Eukaryota</taxon>
        <taxon>Sar</taxon>
        <taxon>Stramenopiles</taxon>
        <taxon>Ochrophyta</taxon>
        <taxon>Bacillariophyta</taxon>
        <taxon>Coscinodiscophyceae</taxon>
        <taxon>Thalassiosirophycidae</taxon>
        <taxon>Stephanodiscales</taxon>
        <taxon>Stephanodiscaceae</taxon>
        <taxon>Cyclotella</taxon>
    </lineage>
</organism>
<dbReference type="AlphaFoldDB" id="A0ABD3N9Y8"/>
<protein>
    <submittedName>
        <fullName evidence="3">Uncharacterized protein</fullName>
    </submittedName>
</protein>
<sequence>MPSSAFDRIKILCLEVEGIPESELIPQLKSILRANPDVQYEQDEQDDWGRTILHYAVDKRSVEFTKLLVEDSNLVKTANNYGQLPIHFACHHGNVEVAKYLYSIYPESINIATMNGNYPIHCVLRSHARSSGHEDLTRFLLLHDQGAVLTASTIDSSFALHVACDNGQPLEIVKLVYNAYPQAIHARNSLDNKTPPDCCQDDHTYVFFQAQLQMEREAREQRQPNEQGQLPIHQNLQRFKIAVGTVNLMINANPESAIARDNMGFTPLHYTCKTGHLDAVKFLVDFNADSYKEVTLGGDLPLHIACLQGNCSVINYILEKCDYGVSSRNKDGKLPIELLLGARSDQDSLEYVEAVNRLLRAHPGVLEGMVANSETLQGEGLSKKRSTSTLKRKHESV</sequence>
<proteinExistence type="predicted"/>
<dbReference type="InterPro" id="IPR002110">
    <property type="entry name" value="Ankyrin_rpt"/>
</dbReference>
<evidence type="ECO:0000313" key="4">
    <source>
        <dbReference type="Proteomes" id="UP001530400"/>
    </source>
</evidence>
<keyword evidence="1" id="KW-0040">ANK repeat</keyword>
<keyword evidence="4" id="KW-1185">Reference proteome</keyword>
<dbReference type="PANTHER" id="PTHR24121:SF23">
    <property type="entry name" value="NO MECHANORECEPTOR POTENTIAL C, ISOFORM H"/>
    <property type="match status" value="1"/>
</dbReference>
<reference evidence="3 4" key="1">
    <citation type="submission" date="2024-10" db="EMBL/GenBank/DDBJ databases">
        <title>Updated reference genomes for cyclostephanoid diatoms.</title>
        <authorList>
            <person name="Roberts W.R."/>
            <person name="Alverson A.J."/>
        </authorList>
    </citation>
    <scope>NUCLEOTIDE SEQUENCE [LARGE SCALE GENOMIC DNA]</scope>
    <source>
        <strain evidence="3 4">AJA010-31</strain>
    </source>
</reference>